<dbReference type="PANTHER" id="PTHR12110">
    <property type="entry name" value="HYDROXYPYRUVATE ISOMERASE"/>
    <property type="match status" value="1"/>
</dbReference>
<dbReference type="PATRIC" id="fig|1218508.4.peg.894"/>
<sequence length="277" mass="31394">MIKGLHGYSFNYSNVVTQAKIAYQAGFDSVQLLPEHLFRYLEHGGTIEKYQKLLDNYGLNVGNINAIKEIGRHQGHQREQLLAEAERIFRTAQAFHCPVVQIMTMHEVDYLPEEQMLTVLADNIRALAEMGMKYGGIKLQIELVGYTKFNKIEQALEVIKRSGMDNVGLVIDFWHLYVSGHQPQDIAKLDKDQIIGVHICDGRLPHPGELWDELVQRDYAVGEGDIDVQAWVNAVKATGFDGPWSLELVSPRHWENDLLDTAITNSRQIDDLVQGTN</sequence>
<dbReference type="EMBL" id="JXBZ01000008">
    <property type="protein sequence ID" value="KJY48511.1"/>
    <property type="molecule type" value="Genomic_DNA"/>
</dbReference>
<reference evidence="2 3" key="1">
    <citation type="submission" date="2014-12" db="EMBL/GenBank/DDBJ databases">
        <title>Comparative genomics of the lactic acid bacteria isolated from the honey bee gut.</title>
        <authorList>
            <person name="Ellegaard K.M."/>
            <person name="Tamarit D."/>
            <person name="Javelind E."/>
            <person name="Olofsson T."/>
            <person name="Andersson S.G."/>
            <person name="Vasquez A."/>
        </authorList>
    </citation>
    <scope>NUCLEOTIDE SEQUENCE [LARGE SCALE GENOMIC DNA]</scope>
    <source>
        <strain evidence="2 3">Hon2</strain>
    </source>
</reference>
<dbReference type="OrthoDB" id="9780241at2"/>
<protein>
    <submittedName>
        <fullName evidence="2">Xylose isomerase domain-containing protein</fullName>
    </submittedName>
</protein>
<evidence type="ECO:0000313" key="3">
    <source>
        <dbReference type="Proteomes" id="UP000033695"/>
    </source>
</evidence>
<dbReference type="Pfam" id="PF01261">
    <property type="entry name" value="AP_endonuc_2"/>
    <property type="match status" value="1"/>
</dbReference>
<proteinExistence type="predicted"/>
<dbReference type="InterPro" id="IPR050312">
    <property type="entry name" value="IolE/XylAMocC-like"/>
</dbReference>
<dbReference type="RefSeq" id="WP_045922780.1">
    <property type="nucleotide sequence ID" value="NZ_JBHTHW010000008.1"/>
</dbReference>
<organism evidence="2 3">
    <name type="scientific">Bombilactobacillus mellis</name>
    <dbReference type="NCBI Taxonomy" id="1218508"/>
    <lineage>
        <taxon>Bacteria</taxon>
        <taxon>Bacillati</taxon>
        <taxon>Bacillota</taxon>
        <taxon>Bacilli</taxon>
        <taxon>Lactobacillales</taxon>
        <taxon>Lactobacillaceae</taxon>
        <taxon>Bombilactobacillus</taxon>
    </lineage>
</organism>
<dbReference type="AlphaFoldDB" id="A0A0F4KTJ1"/>
<evidence type="ECO:0000259" key="1">
    <source>
        <dbReference type="Pfam" id="PF01261"/>
    </source>
</evidence>
<dbReference type="GO" id="GO:0016853">
    <property type="term" value="F:isomerase activity"/>
    <property type="evidence" value="ECO:0007669"/>
    <property type="project" value="UniProtKB-KW"/>
</dbReference>
<dbReference type="HOGENOM" id="CLU_035063_2_0_9"/>
<feature type="domain" description="Xylose isomerase-like TIM barrel" evidence="1">
    <location>
        <begin position="21"/>
        <end position="256"/>
    </location>
</feature>
<keyword evidence="2" id="KW-0413">Isomerase</keyword>
<dbReference type="InterPro" id="IPR036237">
    <property type="entry name" value="Xyl_isomerase-like_sf"/>
</dbReference>
<comment type="caution">
    <text evidence="2">The sequence shown here is derived from an EMBL/GenBank/DDBJ whole genome shotgun (WGS) entry which is preliminary data.</text>
</comment>
<dbReference type="Proteomes" id="UP000033695">
    <property type="component" value="Unassembled WGS sequence"/>
</dbReference>
<name>A0A0F4KTJ1_9LACO</name>
<accession>A0A0F4KTJ1</accession>
<keyword evidence="3" id="KW-1185">Reference proteome</keyword>
<dbReference type="STRING" id="1218508.JG29_09100"/>
<dbReference type="PANTHER" id="PTHR12110:SF21">
    <property type="entry name" value="XYLOSE ISOMERASE-LIKE TIM BARREL DOMAIN-CONTAINING PROTEIN"/>
    <property type="match status" value="1"/>
</dbReference>
<dbReference type="SUPFAM" id="SSF51658">
    <property type="entry name" value="Xylose isomerase-like"/>
    <property type="match status" value="1"/>
</dbReference>
<dbReference type="Gene3D" id="3.20.20.150">
    <property type="entry name" value="Divalent-metal-dependent TIM barrel enzymes"/>
    <property type="match status" value="1"/>
</dbReference>
<gene>
    <name evidence="2" type="ORF">JG29_09100</name>
</gene>
<evidence type="ECO:0000313" key="2">
    <source>
        <dbReference type="EMBL" id="KJY48511.1"/>
    </source>
</evidence>
<dbReference type="InterPro" id="IPR013022">
    <property type="entry name" value="Xyl_isomerase-like_TIM-brl"/>
</dbReference>